<name>A0AAJ0DIN8_9PEZI</name>
<comment type="caution">
    <text evidence="2">The sequence shown here is derived from an EMBL/GenBank/DDBJ whole genome shotgun (WGS) entry which is preliminary data.</text>
</comment>
<reference evidence="2" key="1">
    <citation type="submission" date="2023-04" db="EMBL/GenBank/DDBJ databases">
        <title>Black Yeasts Isolated from many extreme environments.</title>
        <authorList>
            <person name="Coleine C."/>
            <person name="Stajich J.E."/>
            <person name="Selbmann L."/>
        </authorList>
    </citation>
    <scope>NUCLEOTIDE SEQUENCE</scope>
    <source>
        <strain evidence="2">CCFEE 5312</strain>
    </source>
</reference>
<gene>
    <name evidence="2" type="ORF">LTR09_007532</name>
</gene>
<protein>
    <submittedName>
        <fullName evidence="2">Uncharacterized protein</fullName>
    </submittedName>
</protein>
<accession>A0AAJ0DIN8</accession>
<evidence type="ECO:0000313" key="2">
    <source>
        <dbReference type="EMBL" id="KAK3051136.1"/>
    </source>
</evidence>
<feature type="region of interest" description="Disordered" evidence="1">
    <location>
        <begin position="161"/>
        <end position="309"/>
    </location>
</feature>
<organism evidence="2 3">
    <name type="scientific">Extremus antarcticus</name>
    <dbReference type="NCBI Taxonomy" id="702011"/>
    <lineage>
        <taxon>Eukaryota</taxon>
        <taxon>Fungi</taxon>
        <taxon>Dikarya</taxon>
        <taxon>Ascomycota</taxon>
        <taxon>Pezizomycotina</taxon>
        <taxon>Dothideomycetes</taxon>
        <taxon>Dothideomycetidae</taxon>
        <taxon>Mycosphaerellales</taxon>
        <taxon>Extremaceae</taxon>
        <taxon>Extremus</taxon>
    </lineage>
</organism>
<dbReference type="Proteomes" id="UP001271007">
    <property type="component" value="Unassembled WGS sequence"/>
</dbReference>
<dbReference type="EMBL" id="JAWDJX010000027">
    <property type="protein sequence ID" value="KAK3051136.1"/>
    <property type="molecule type" value="Genomic_DNA"/>
</dbReference>
<dbReference type="AlphaFoldDB" id="A0AAJ0DIN8"/>
<proteinExistence type="predicted"/>
<evidence type="ECO:0000256" key="1">
    <source>
        <dbReference type="SAM" id="MobiDB-lite"/>
    </source>
</evidence>
<sequence>MISEPTDDKAEAEAVPTCYELGLLGALEHYHANAYKKCIAAANKLLTDPALPPYQRMKSLLLISSATEDWYVIERCRLELESTWYSARRDTDTSDIYAHEALKVIRGDVDDLKTWQQEHAPVTINKKLLIGGPEPRRDPDGLTQAEERLLNRVGFPVYTGRGAFDSTQEHNEPRKGGSSGERLNRRKCKLANQEEKQEFVSGGGGGVILEEIDDSPMYPKQNGGRRGNGARRSKFGERQGTVQDEPVTQPCEGPIDGNTSKTCRAEGGGSIPAESSSAWVHKSWKDGNAAKASTAGQHDTMHSKPATTTSNAEEIVALRQAAAELEAERFRVDYATWEFKEEKDAAHRAAKVLKEVGHAADQANARLIGTAATLRGLREGIEKPLVAEKAVLMQRVREIDETLRLLRTL</sequence>
<evidence type="ECO:0000313" key="3">
    <source>
        <dbReference type="Proteomes" id="UP001271007"/>
    </source>
</evidence>
<keyword evidence="3" id="KW-1185">Reference proteome</keyword>